<dbReference type="InterPro" id="IPR026750">
    <property type="entry name" value="NTAN1"/>
</dbReference>
<dbReference type="GO" id="GO:0008418">
    <property type="term" value="F:protein-N-terminal asparagine amidohydrolase activity"/>
    <property type="evidence" value="ECO:0007669"/>
    <property type="project" value="InterPro"/>
</dbReference>
<proteinExistence type="predicted"/>
<dbReference type="EMBL" id="GL433856">
    <property type="protein sequence ID" value="EFN52430.1"/>
    <property type="molecule type" value="Genomic_DNA"/>
</dbReference>
<keyword evidence="2" id="KW-1185">Reference proteome</keyword>
<reference evidence="1 2" key="1">
    <citation type="journal article" date="2010" name="Plant Cell">
        <title>The Chlorella variabilis NC64A genome reveals adaptation to photosymbiosis, coevolution with viruses, and cryptic sex.</title>
        <authorList>
            <person name="Blanc G."/>
            <person name="Duncan G."/>
            <person name="Agarkova I."/>
            <person name="Borodovsky M."/>
            <person name="Gurnon J."/>
            <person name="Kuo A."/>
            <person name="Lindquist E."/>
            <person name="Lucas S."/>
            <person name="Pangilinan J."/>
            <person name="Polle J."/>
            <person name="Salamov A."/>
            <person name="Terry A."/>
            <person name="Yamada T."/>
            <person name="Dunigan D.D."/>
            <person name="Grigoriev I.V."/>
            <person name="Claverie J.M."/>
            <person name="Van Etten J.L."/>
        </authorList>
    </citation>
    <scope>NUCLEOTIDE SEQUENCE [LARGE SCALE GENOMIC DNA]</scope>
    <source>
        <strain evidence="1 2">NC64A</strain>
    </source>
</reference>
<dbReference type="Proteomes" id="UP000008141">
    <property type="component" value="Unassembled WGS sequence"/>
</dbReference>
<evidence type="ECO:0000313" key="2">
    <source>
        <dbReference type="Proteomes" id="UP000008141"/>
    </source>
</evidence>
<accession>E1ZP00</accession>
<dbReference type="RefSeq" id="XP_005844532.1">
    <property type="nucleotide sequence ID" value="XM_005844470.1"/>
</dbReference>
<dbReference type="PANTHER" id="PTHR12498">
    <property type="entry name" value="N-TERMINAL ASPARAGINE AMIDOHYDROLASE"/>
    <property type="match status" value="1"/>
</dbReference>
<protein>
    <submittedName>
        <fullName evidence="1">Uncharacterized protein</fullName>
    </submittedName>
</protein>
<name>E1ZP00_CHLVA</name>
<dbReference type="AlphaFoldDB" id="E1ZP00"/>
<dbReference type="GO" id="GO:0005634">
    <property type="term" value="C:nucleus"/>
    <property type="evidence" value="ECO:0007669"/>
    <property type="project" value="TreeGrafter"/>
</dbReference>
<dbReference type="KEGG" id="cvr:CHLNCDRAFT_138942"/>
<sequence length="313" mass="31903">MVLLVNGETVEAAGLLEHPRLRAASLLFLAQPAALPADAIILYACQGEEATAESSPEAQDADRPGSSAVAGAAAAAAGGAEPPLVLSSSDATTCLIAALVSSSENTDGGGVAARIVHHDESTTLSPAALRQTVAGLGPRAKLWLAGAYADAGGVGARVSSQLLGFLQHCEAALDVRLCCVGTHNTAPDGSPRCTALALDLATLAACPAAPPPDQRGPLLPARMAQWACAAGSAAVGAGGCGSLRSIRFSPPPRQLRMELRHGRPAPHLLRQAAWLLSLDDQQLLEHWSTSPQHEPPHFPAGAPLAEKRAGCVQ</sequence>
<dbReference type="PANTHER" id="PTHR12498:SF0">
    <property type="entry name" value="PROTEIN N-TERMINAL ASPARAGINE AMIDOHYDROLASE"/>
    <property type="match status" value="1"/>
</dbReference>
<evidence type="ECO:0000313" key="1">
    <source>
        <dbReference type="EMBL" id="EFN52430.1"/>
    </source>
</evidence>
<dbReference type="OrthoDB" id="539995at2759"/>
<organism evidence="2">
    <name type="scientific">Chlorella variabilis</name>
    <name type="common">Green alga</name>
    <dbReference type="NCBI Taxonomy" id="554065"/>
    <lineage>
        <taxon>Eukaryota</taxon>
        <taxon>Viridiplantae</taxon>
        <taxon>Chlorophyta</taxon>
        <taxon>core chlorophytes</taxon>
        <taxon>Trebouxiophyceae</taxon>
        <taxon>Chlorellales</taxon>
        <taxon>Chlorellaceae</taxon>
        <taxon>Chlorella clade</taxon>
        <taxon>Chlorella</taxon>
    </lineage>
</organism>
<dbReference type="InParanoid" id="E1ZP00"/>
<dbReference type="Pfam" id="PF14736">
    <property type="entry name" value="N_Asn_amidohyd"/>
    <property type="match status" value="1"/>
</dbReference>
<dbReference type="GeneID" id="17351796"/>
<gene>
    <name evidence="1" type="ORF">CHLNCDRAFT_138942</name>
</gene>
<dbReference type="GO" id="GO:0006511">
    <property type="term" value="P:ubiquitin-dependent protein catabolic process"/>
    <property type="evidence" value="ECO:0007669"/>
    <property type="project" value="TreeGrafter"/>
</dbReference>